<comment type="caution">
    <text evidence="1">The sequence shown here is derived from an EMBL/GenBank/DDBJ whole genome shotgun (WGS) entry which is preliminary data.</text>
</comment>
<dbReference type="AlphaFoldDB" id="A0ABD1JX58"/>
<evidence type="ECO:0000313" key="1">
    <source>
        <dbReference type="EMBL" id="KAL2091411.1"/>
    </source>
</evidence>
<sequence length="90" mass="9917">MAAMVLVFYSSAGPDGRVSRGAVREILRTQFQAFTRGQESKASYKEVMGELESHSKCTMALEDFLLLTLSLSITSDLLGDIQEAAPWLNM</sequence>
<dbReference type="SUPFAM" id="SSF47473">
    <property type="entry name" value="EF-hand"/>
    <property type="match status" value="1"/>
</dbReference>
<dbReference type="Proteomes" id="UP001591681">
    <property type="component" value="Unassembled WGS sequence"/>
</dbReference>
<reference evidence="1 2" key="1">
    <citation type="submission" date="2024-09" db="EMBL/GenBank/DDBJ databases">
        <title>A chromosome-level genome assembly of Gray's grenadier anchovy, Coilia grayii.</title>
        <authorList>
            <person name="Fu Z."/>
        </authorList>
    </citation>
    <scope>NUCLEOTIDE SEQUENCE [LARGE SCALE GENOMIC DNA]</scope>
    <source>
        <strain evidence="1">G4</strain>
        <tissue evidence="1">Muscle</tissue>
    </source>
</reference>
<evidence type="ECO:0000313" key="2">
    <source>
        <dbReference type="Proteomes" id="UP001591681"/>
    </source>
</evidence>
<dbReference type="PROSITE" id="PS50096">
    <property type="entry name" value="IQ"/>
    <property type="match status" value="1"/>
</dbReference>
<name>A0ABD1JX58_9TELE</name>
<keyword evidence="2" id="KW-1185">Reference proteome</keyword>
<proteinExistence type="predicted"/>
<dbReference type="InterPro" id="IPR011992">
    <property type="entry name" value="EF-hand-dom_pair"/>
</dbReference>
<evidence type="ECO:0008006" key="3">
    <source>
        <dbReference type="Google" id="ProtNLM"/>
    </source>
</evidence>
<dbReference type="EMBL" id="JBHFQA010000011">
    <property type="protein sequence ID" value="KAL2091411.1"/>
    <property type="molecule type" value="Genomic_DNA"/>
</dbReference>
<gene>
    <name evidence="1" type="ORF">ACEWY4_013674</name>
</gene>
<protein>
    <recommendedName>
        <fullName evidence="3">S100/CaBP-9k-type calcium binding subdomain domain-containing protein</fullName>
    </recommendedName>
</protein>
<accession>A0ABD1JX58</accession>
<organism evidence="1 2">
    <name type="scientific">Coilia grayii</name>
    <name type="common">Gray's grenadier anchovy</name>
    <dbReference type="NCBI Taxonomy" id="363190"/>
    <lineage>
        <taxon>Eukaryota</taxon>
        <taxon>Metazoa</taxon>
        <taxon>Chordata</taxon>
        <taxon>Craniata</taxon>
        <taxon>Vertebrata</taxon>
        <taxon>Euteleostomi</taxon>
        <taxon>Actinopterygii</taxon>
        <taxon>Neopterygii</taxon>
        <taxon>Teleostei</taxon>
        <taxon>Clupei</taxon>
        <taxon>Clupeiformes</taxon>
        <taxon>Clupeoidei</taxon>
        <taxon>Engraulidae</taxon>
        <taxon>Coilinae</taxon>
        <taxon>Coilia</taxon>
    </lineage>
</organism>